<accession>A0A165F7P3</accession>
<feature type="compositionally biased region" description="Low complexity" evidence="1">
    <location>
        <begin position="57"/>
        <end position="72"/>
    </location>
</feature>
<protein>
    <submittedName>
        <fullName evidence="2">Uncharacterized protein</fullName>
    </submittedName>
</protein>
<dbReference type="AlphaFoldDB" id="A0A165F7P3"/>
<gene>
    <name evidence="2" type="ORF">CALCODRAFT_544019</name>
</gene>
<reference evidence="2 3" key="1">
    <citation type="journal article" date="2016" name="Mol. Biol. Evol.">
        <title>Comparative Genomics of Early-Diverging Mushroom-Forming Fungi Provides Insights into the Origins of Lignocellulose Decay Capabilities.</title>
        <authorList>
            <person name="Nagy L.G."/>
            <person name="Riley R."/>
            <person name="Tritt A."/>
            <person name="Adam C."/>
            <person name="Daum C."/>
            <person name="Floudas D."/>
            <person name="Sun H."/>
            <person name="Yadav J.S."/>
            <person name="Pangilinan J."/>
            <person name="Larsson K.H."/>
            <person name="Matsuura K."/>
            <person name="Barry K."/>
            <person name="Labutti K."/>
            <person name="Kuo R."/>
            <person name="Ohm R.A."/>
            <person name="Bhattacharya S.S."/>
            <person name="Shirouzu T."/>
            <person name="Yoshinaga Y."/>
            <person name="Martin F.M."/>
            <person name="Grigoriev I.V."/>
            <person name="Hibbett D.S."/>
        </authorList>
    </citation>
    <scope>NUCLEOTIDE SEQUENCE [LARGE SCALE GENOMIC DNA]</scope>
    <source>
        <strain evidence="2 3">HHB12733</strain>
    </source>
</reference>
<proteinExistence type="predicted"/>
<keyword evidence="3" id="KW-1185">Reference proteome</keyword>
<feature type="compositionally biased region" description="Basic and acidic residues" evidence="1">
    <location>
        <begin position="103"/>
        <end position="131"/>
    </location>
</feature>
<dbReference type="OrthoDB" id="3045711at2759"/>
<evidence type="ECO:0000313" key="3">
    <source>
        <dbReference type="Proteomes" id="UP000076842"/>
    </source>
</evidence>
<dbReference type="EMBL" id="KV423979">
    <property type="protein sequence ID" value="KZT56349.1"/>
    <property type="molecule type" value="Genomic_DNA"/>
</dbReference>
<name>A0A165F7P3_9BASI</name>
<evidence type="ECO:0000313" key="2">
    <source>
        <dbReference type="EMBL" id="KZT56349.1"/>
    </source>
</evidence>
<dbReference type="InParanoid" id="A0A165F7P3"/>
<sequence length="490" mass="55432">MSSSPSQSPSISPHLALLDAIKAGADFWAIRDQLSQEEQARYFAPILALHGLHERPSGSTPSTPGSASTMSSYMRTPDVSPRGPLPPLPPESSYRAQSGSPEVDQRVDRLEKRVAEQEVELQHVKHRDPEKKRRKRPRKIEQNEGDGDGDLESAAQDDQREEVEIQDEIDNKAKLHLQAAVREKMYRLIGYKKGETMPSVGGPLLAPSPPSADGRPTERFVPDFHKGANDPVNRRIQGHAAERVVEDERDNPGAIPADRRARWVKEAVVRELAARSWPHLQKIYKKQQQAAGDGGTALLLDSIRARRAQRRETRRGHLDDALDPFIEHHGLDPAAKGQLLHHDWTGEEWSGDDEAGNMTPAWRTRLYDAGEITMKDRDDPLLKVWEERRPAWMHIKFWEWQKKLLADRARKIAEEGTSHGRHGPTKRVDLGRVSELMPMRQPYLFMLDPSWKKDELPKVKRWHDGVDYPPLVPKQVCDDIVGGSSAPTLE</sequence>
<dbReference type="Proteomes" id="UP000076842">
    <property type="component" value="Unassembled WGS sequence"/>
</dbReference>
<feature type="region of interest" description="Disordered" evidence="1">
    <location>
        <begin position="52"/>
        <end position="164"/>
    </location>
</feature>
<evidence type="ECO:0000256" key="1">
    <source>
        <dbReference type="SAM" id="MobiDB-lite"/>
    </source>
</evidence>
<organism evidence="2 3">
    <name type="scientific">Calocera cornea HHB12733</name>
    <dbReference type="NCBI Taxonomy" id="1353952"/>
    <lineage>
        <taxon>Eukaryota</taxon>
        <taxon>Fungi</taxon>
        <taxon>Dikarya</taxon>
        <taxon>Basidiomycota</taxon>
        <taxon>Agaricomycotina</taxon>
        <taxon>Dacrymycetes</taxon>
        <taxon>Dacrymycetales</taxon>
        <taxon>Dacrymycetaceae</taxon>
        <taxon>Calocera</taxon>
    </lineage>
</organism>